<dbReference type="PANTHER" id="PTHR47505">
    <property type="entry name" value="DNA UTILIZATION PROTEIN YHGH"/>
    <property type="match status" value="1"/>
</dbReference>
<evidence type="ECO:0000259" key="3">
    <source>
        <dbReference type="Pfam" id="PF18912"/>
    </source>
</evidence>
<accession>A0ABP9V7F8</accession>
<gene>
    <name evidence="4" type="ORF">Dxin01_00358</name>
</gene>
<dbReference type="InterPro" id="IPR044005">
    <property type="entry name" value="DZR_2"/>
</dbReference>
<evidence type="ECO:0000313" key="4">
    <source>
        <dbReference type="EMBL" id="GAA5500636.1"/>
    </source>
</evidence>
<dbReference type="EMBL" id="BAABRN010000002">
    <property type="protein sequence ID" value="GAA5500636.1"/>
    <property type="molecule type" value="Genomic_DNA"/>
</dbReference>
<name>A0ABP9V7F8_9DEIO</name>
<comment type="caution">
    <text evidence="4">The sequence shown here is derived from an EMBL/GenBank/DDBJ whole genome shotgun (WGS) entry which is preliminary data.</text>
</comment>
<proteinExistence type="inferred from homology"/>
<evidence type="ECO:0000259" key="2">
    <source>
        <dbReference type="Pfam" id="PF00156"/>
    </source>
</evidence>
<evidence type="ECO:0008006" key="6">
    <source>
        <dbReference type="Google" id="ProtNLM"/>
    </source>
</evidence>
<reference evidence="4 5" key="1">
    <citation type="submission" date="2024-02" db="EMBL/GenBank/DDBJ databases">
        <title>Deinococcus xinjiangensis NBRC 107630.</title>
        <authorList>
            <person name="Ichikawa N."/>
            <person name="Katano-Makiyama Y."/>
            <person name="Hidaka K."/>
        </authorList>
    </citation>
    <scope>NUCLEOTIDE SEQUENCE [LARGE SCALE GENOMIC DNA]</scope>
    <source>
        <strain evidence="4 5">NBRC 107630</strain>
    </source>
</reference>
<dbReference type="InterPro" id="IPR051910">
    <property type="entry name" value="ComF/GntX_DNA_util-trans"/>
</dbReference>
<dbReference type="PANTHER" id="PTHR47505:SF1">
    <property type="entry name" value="DNA UTILIZATION PROTEIN YHGH"/>
    <property type="match status" value="1"/>
</dbReference>
<evidence type="ECO:0000256" key="1">
    <source>
        <dbReference type="ARBA" id="ARBA00008007"/>
    </source>
</evidence>
<dbReference type="InterPro" id="IPR029057">
    <property type="entry name" value="PRTase-like"/>
</dbReference>
<comment type="similarity">
    <text evidence="1">Belongs to the ComF/GntX family.</text>
</comment>
<evidence type="ECO:0000313" key="5">
    <source>
        <dbReference type="Proteomes" id="UP001458946"/>
    </source>
</evidence>
<dbReference type="Pfam" id="PF00156">
    <property type="entry name" value="Pribosyltran"/>
    <property type="match status" value="1"/>
</dbReference>
<feature type="domain" description="Double zinc ribbon" evidence="3">
    <location>
        <begin position="5"/>
        <end position="39"/>
    </location>
</feature>
<sequence length="203" mass="21762">MLNFLRALLPRACAGCGAQLGREAGLCAACRAQLHPQLERHSPLQAETEPHLLTLGRYKGVLRRSVRALKYGGAREMARPLGQALAAGVPAEWQIAAVVAVPLHGRRQRERGYNQAELLAQEIAAQLGVPYLSLLTRTRATEQQAKRHASERAGNLKGAFRLSGTLPSGTVLLVDDVMTTGATLLACKEALAGAKLKYAVVAR</sequence>
<organism evidence="4 5">
    <name type="scientific">Deinococcus xinjiangensis</name>
    <dbReference type="NCBI Taxonomy" id="457454"/>
    <lineage>
        <taxon>Bacteria</taxon>
        <taxon>Thermotogati</taxon>
        <taxon>Deinococcota</taxon>
        <taxon>Deinococci</taxon>
        <taxon>Deinococcales</taxon>
        <taxon>Deinococcaceae</taxon>
        <taxon>Deinococcus</taxon>
    </lineage>
</organism>
<dbReference type="CDD" id="cd06223">
    <property type="entry name" value="PRTases_typeI"/>
    <property type="match status" value="1"/>
</dbReference>
<feature type="domain" description="Phosphoribosyltransferase" evidence="2">
    <location>
        <begin position="116"/>
        <end position="197"/>
    </location>
</feature>
<protein>
    <recommendedName>
        <fullName evidence="6">ComF family protein</fullName>
    </recommendedName>
</protein>
<dbReference type="Gene3D" id="3.40.50.2020">
    <property type="match status" value="1"/>
</dbReference>
<dbReference type="InterPro" id="IPR000836">
    <property type="entry name" value="PRTase_dom"/>
</dbReference>
<keyword evidence="5" id="KW-1185">Reference proteome</keyword>
<dbReference type="SUPFAM" id="SSF53271">
    <property type="entry name" value="PRTase-like"/>
    <property type="match status" value="1"/>
</dbReference>
<dbReference type="Pfam" id="PF18912">
    <property type="entry name" value="DZR_2"/>
    <property type="match status" value="1"/>
</dbReference>
<dbReference type="Proteomes" id="UP001458946">
    <property type="component" value="Unassembled WGS sequence"/>
</dbReference>